<organism evidence="1 2">
    <name type="scientific">Suillus subaureus</name>
    <dbReference type="NCBI Taxonomy" id="48587"/>
    <lineage>
        <taxon>Eukaryota</taxon>
        <taxon>Fungi</taxon>
        <taxon>Dikarya</taxon>
        <taxon>Basidiomycota</taxon>
        <taxon>Agaricomycotina</taxon>
        <taxon>Agaricomycetes</taxon>
        <taxon>Agaricomycetidae</taxon>
        <taxon>Boletales</taxon>
        <taxon>Suillineae</taxon>
        <taxon>Suillaceae</taxon>
        <taxon>Suillus</taxon>
    </lineage>
</organism>
<dbReference type="AlphaFoldDB" id="A0A9P7JEF7"/>
<protein>
    <submittedName>
        <fullName evidence="1">Uncharacterized protein</fullName>
    </submittedName>
</protein>
<evidence type="ECO:0000313" key="2">
    <source>
        <dbReference type="Proteomes" id="UP000807769"/>
    </source>
</evidence>
<name>A0A9P7JEF7_9AGAM</name>
<dbReference type="EMBL" id="JABBWG010000013">
    <property type="protein sequence ID" value="KAG1817597.1"/>
    <property type="molecule type" value="Genomic_DNA"/>
</dbReference>
<dbReference type="OrthoDB" id="3202607at2759"/>
<sequence length="479" mass="52736">MPTPSRPVVVQVTVKRLSELMAAPPISKMHFLLKSQMLQPKTSTTSAPHMLRVASCGNIHQTCLGHEFLPYGLLPIGLPIRPAASHSFLLADSLQGEQLTLESNDGTVLQEDISSPNCSINDLAPAGSLCIPTNQGSEVKATSPCLPSSPAAEWALERERAHAVQLNRKADCHRAAHAKQRYKEREGRGHLPYKLNVLTLRKQVVADGNYVYGSFNQKDFKGTEGGWKGSRAELEERRQYELDELLRMGFKLVQWDGQTPMPVIDNEGYIIAMLAGQPKSAPDSSAKGKKVYSEIIEEVTSLFDHLQGLLKGKLPRRGLYHAVTTGILYGRGQQTGSTQNAQIKRGHGKVVKCLPVPLTWVQALLPTTDAALLGWCFVTALGHFNHVKGAHIVFWELGLVIEFPAGSTILMPSAAITHSNASIQEGEVRYSFTSYAAAGLFSWVYNGFYSDANINMTLQYPRRRSKITQRKEGVNGKRL</sequence>
<dbReference type="RefSeq" id="XP_041193839.1">
    <property type="nucleotide sequence ID" value="XM_041332811.1"/>
</dbReference>
<proteinExistence type="predicted"/>
<dbReference type="Gene3D" id="3.60.130.30">
    <property type="match status" value="1"/>
</dbReference>
<evidence type="ECO:0000313" key="1">
    <source>
        <dbReference type="EMBL" id="KAG1817597.1"/>
    </source>
</evidence>
<comment type="caution">
    <text evidence="1">The sequence shown here is derived from an EMBL/GenBank/DDBJ whole genome shotgun (WGS) entry which is preliminary data.</text>
</comment>
<dbReference type="GeneID" id="64626828"/>
<gene>
    <name evidence="1" type="ORF">BJ212DRAFT_1299136</name>
</gene>
<reference evidence="1" key="1">
    <citation type="journal article" date="2020" name="New Phytol.">
        <title>Comparative genomics reveals dynamic genome evolution in host specialist ectomycorrhizal fungi.</title>
        <authorList>
            <person name="Lofgren L.A."/>
            <person name="Nguyen N.H."/>
            <person name="Vilgalys R."/>
            <person name="Ruytinx J."/>
            <person name="Liao H.L."/>
            <person name="Branco S."/>
            <person name="Kuo A."/>
            <person name="LaButti K."/>
            <person name="Lipzen A."/>
            <person name="Andreopoulos W."/>
            <person name="Pangilinan J."/>
            <person name="Riley R."/>
            <person name="Hundley H."/>
            <person name="Na H."/>
            <person name="Barry K."/>
            <person name="Grigoriev I.V."/>
            <person name="Stajich J.E."/>
            <person name="Kennedy P.G."/>
        </authorList>
    </citation>
    <scope>NUCLEOTIDE SEQUENCE</scope>
    <source>
        <strain evidence="1">MN1</strain>
    </source>
</reference>
<dbReference type="Proteomes" id="UP000807769">
    <property type="component" value="Unassembled WGS sequence"/>
</dbReference>
<keyword evidence="2" id="KW-1185">Reference proteome</keyword>
<accession>A0A9P7JEF7</accession>